<name>A0A0D0DWT0_9AGAM</name>
<protein>
    <recommendedName>
        <fullName evidence="9">ATP-dependent DNA helicase</fullName>
        <ecNumber evidence="9">3.6.4.12</ecNumber>
    </recommendedName>
</protein>
<dbReference type="HOGENOM" id="CLU_002513_5_0_1"/>
<evidence type="ECO:0000256" key="1">
    <source>
        <dbReference type="ARBA" id="ARBA00004123"/>
    </source>
</evidence>
<evidence type="ECO:0000256" key="4">
    <source>
        <dbReference type="ARBA" id="ARBA00022801"/>
    </source>
</evidence>
<evidence type="ECO:0000256" key="6">
    <source>
        <dbReference type="ARBA" id="ARBA00022840"/>
    </source>
</evidence>
<organism evidence="13 14">
    <name type="scientific">Paxillus rubicundulus Ve08.2h10</name>
    <dbReference type="NCBI Taxonomy" id="930991"/>
    <lineage>
        <taxon>Eukaryota</taxon>
        <taxon>Fungi</taxon>
        <taxon>Dikarya</taxon>
        <taxon>Basidiomycota</taxon>
        <taxon>Agaricomycotina</taxon>
        <taxon>Agaricomycetes</taxon>
        <taxon>Agaricomycetidae</taxon>
        <taxon>Boletales</taxon>
        <taxon>Paxilineae</taxon>
        <taxon>Paxillaceae</taxon>
        <taxon>Paxillus</taxon>
    </lineage>
</organism>
<dbReference type="GO" id="GO:0036297">
    <property type="term" value="P:interstrand cross-link repair"/>
    <property type="evidence" value="ECO:0007669"/>
    <property type="project" value="TreeGrafter"/>
</dbReference>
<dbReference type="EC" id="3.6.4.12" evidence="9"/>
<dbReference type="STRING" id="930991.A0A0D0DWT0"/>
<dbReference type="SUPFAM" id="SSF52540">
    <property type="entry name" value="P-loop containing nucleoside triphosphate hydrolases"/>
    <property type="match status" value="1"/>
</dbReference>
<dbReference type="SMART" id="SM00490">
    <property type="entry name" value="HELICc"/>
    <property type="match status" value="1"/>
</dbReference>
<accession>A0A0D0DWT0</accession>
<feature type="compositionally biased region" description="Pro residues" evidence="10">
    <location>
        <begin position="34"/>
        <end position="61"/>
    </location>
</feature>
<feature type="region of interest" description="Disordered" evidence="10">
    <location>
        <begin position="1150"/>
        <end position="1271"/>
    </location>
</feature>
<dbReference type="GO" id="GO:0043138">
    <property type="term" value="F:3'-5' DNA helicase activity"/>
    <property type="evidence" value="ECO:0007669"/>
    <property type="project" value="InterPro"/>
</dbReference>
<proteinExistence type="inferred from homology"/>
<keyword evidence="5" id="KW-0347">Helicase</keyword>
<evidence type="ECO:0000313" key="13">
    <source>
        <dbReference type="EMBL" id="KIK99878.1"/>
    </source>
</evidence>
<evidence type="ECO:0000259" key="12">
    <source>
        <dbReference type="PROSITE" id="PS51194"/>
    </source>
</evidence>
<evidence type="ECO:0000256" key="2">
    <source>
        <dbReference type="ARBA" id="ARBA00009889"/>
    </source>
</evidence>
<feature type="region of interest" description="Disordered" evidence="10">
    <location>
        <begin position="20"/>
        <end position="69"/>
    </location>
</feature>
<evidence type="ECO:0000256" key="9">
    <source>
        <dbReference type="RuleBase" id="RU367027"/>
    </source>
</evidence>
<comment type="catalytic activity">
    <reaction evidence="8 9">
        <text>ATP + H2O = ADP + phosphate + H(+)</text>
        <dbReference type="Rhea" id="RHEA:13065"/>
        <dbReference type="ChEBI" id="CHEBI:15377"/>
        <dbReference type="ChEBI" id="CHEBI:15378"/>
        <dbReference type="ChEBI" id="CHEBI:30616"/>
        <dbReference type="ChEBI" id="CHEBI:43474"/>
        <dbReference type="ChEBI" id="CHEBI:456216"/>
        <dbReference type="EC" id="3.6.4.12"/>
    </reaction>
</comment>
<keyword evidence="6" id="KW-0067">ATP-binding</keyword>
<dbReference type="InterPro" id="IPR027417">
    <property type="entry name" value="P-loop_NTPase"/>
</dbReference>
<dbReference type="Gene3D" id="3.40.50.300">
    <property type="entry name" value="P-loop containing nucleotide triphosphate hydrolases"/>
    <property type="match status" value="2"/>
</dbReference>
<evidence type="ECO:0000259" key="11">
    <source>
        <dbReference type="PROSITE" id="PS51192"/>
    </source>
</evidence>
<comment type="subunit">
    <text evidence="9">Interacts with the MHF histone-fold complex to form the FANCM-MHF complex.</text>
</comment>
<feature type="region of interest" description="Disordered" evidence="10">
    <location>
        <begin position="773"/>
        <end position="808"/>
    </location>
</feature>
<keyword evidence="7" id="KW-0539">Nucleus</keyword>
<dbReference type="Pfam" id="PF00271">
    <property type="entry name" value="Helicase_C"/>
    <property type="match status" value="1"/>
</dbReference>
<keyword evidence="3" id="KW-0547">Nucleotide-binding</keyword>
<evidence type="ECO:0000256" key="3">
    <source>
        <dbReference type="ARBA" id="ARBA00022741"/>
    </source>
</evidence>
<comment type="subcellular location">
    <subcellularLocation>
        <location evidence="1 9">Nucleus</location>
    </subcellularLocation>
</comment>
<keyword evidence="4" id="KW-0378">Hydrolase</keyword>
<feature type="region of interest" description="Disordered" evidence="10">
    <location>
        <begin position="123"/>
        <end position="188"/>
    </location>
</feature>
<comment type="similarity">
    <text evidence="2 9">Belongs to the DEAD box helicase family. DEAH subfamily. FANCM sub-subfamily.</text>
</comment>
<feature type="compositionally biased region" description="Basic residues" evidence="10">
    <location>
        <begin position="867"/>
        <end position="876"/>
    </location>
</feature>
<feature type="compositionally biased region" description="Polar residues" evidence="10">
    <location>
        <begin position="996"/>
        <end position="1007"/>
    </location>
</feature>
<evidence type="ECO:0000313" key="14">
    <source>
        <dbReference type="Proteomes" id="UP000054538"/>
    </source>
</evidence>
<dbReference type="GO" id="GO:0045003">
    <property type="term" value="P:double-strand break repair via synthesis-dependent strand annealing"/>
    <property type="evidence" value="ECO:0007669"/>
    <property type="project" value="TreeGrafter"/>
</dbReference>
<dbReference type="PROSITE" id="PS51192">
    <property type="entry name" value="HELICASE_ATP_BIND_1"/>
    <property type="match status" value="1"/>
</dbReference>
<feature type="region of interest" description="Disordered" evidence="10">
    <location>
        <begin position="524"/>
        <end position="545"/>
    </location>
</feature>
<dbReference type="PANTHER" id="PTHR14025:SF20">
    <property type="entry name" value="FANCONI ANEMIA GROUP M PROTEIN"/>
    <property type="match status" value="1"/>
</dbReference>
<keyword evidence="14" id="KW-1185">Reference proteome</keyword>
<feature type="region of interest" description="Disordered" evidence="10">
    <location>
        <begin position="857"/>
        <end position="1072"/>
    </location>
</feature>
<feature type="domain" description="Helicase ATP-binding" evidence="11">
    <location>
        <begin position="234"/>
        <end position="402"/>
    </location>
</feature>
<evidence type="ECO:0000256" key="8">
    <source>
        <dbReference type="ARBA" id="ARBA00047995"/>
    </source>
</evidence>
<dbReference type="InterPro" id="IPR014001">
    <property type="entry name" value="Helicase_ATP-bd"/>
</dbReference>
<feature type="compositionally biased region" description="Polar residues" evidence="10">
    <location>
        <begin position="1015"/>
        <end position="1033"/>
    </location>
</feature>
<dbReference type="InterPro" id="IPR044749">
    <property type="entry name" value="FANCM_DEXDc"/>
</dbReference>
<reference evidence="14" key="2">
    <citation type="submission" date="2015-01" db="EMBL/GenBank/DDBJ databases">
        <title>Evolutionary Origins and Diversification of the Mycorrhizal Mutualists.</title>
        <authorList>
            <consortium name="DOE Joint Genome Institute"/>
            <consortium name="Mycorrhizal Genomics Consortium"/>
            <person name="Kohler A."/>
            <person name="Kuo A."/>
            <person name="Nagy L.G."/>
            <person name="Floudas D."/>
            <person name="Copeland A."/>
            <person name="Barry K.W."/>
            <person name="Cichocki N."/>
            <person name="Veneault-Fourrey C."/>
            <person name="LaButti K."/>
            <person name="Lindquist E.A."/>
            <person name="Lipzen A."/>
            <person name="Lundell T."/>
            <person name="Morin E."/>
            <person name="Murat C."/>
            <person name="Riley R."/>
            <person name="Ohm R."/>
            <person name="Sun H."/>
            <person name="Tunlid A."/>
            <person name="Henrissat B."/>
            <person name="Grigoriev I.V."/>
            <person name="Hibbett D.S."/>
            <person name="Martin F."/>
        </authorList>
    </citation>
    <scope>NUCLEOTIDE SEQUENCE [LARGE SCALE GENOMIC DNA]</scope>
    <source>
        <strain evidence="14">Ve08.2h10</strain>
    </source>
</reference>
<dbReference type="InParanoid" id="A0A0D0DWT0"/>
<dbReference type="OrthoDB" id="164902at2759"/>
<dbReference type="Proteomes" id="UP000054538">
    <property type="component" value="Unassembled WGS sequence"/>
</dbReference>
<feature type="compositionally biased region" description="Basic and acidic residues" evidence="10">
    <location>
        <begin position="1231"/>
        <end position="1263"/>
    </location>
</feature>
<dbReference type="SMART" id="SM00487">
    <property type="entry name" value="DEXDc"/>
    <property type="match status" value="1"/>
</dbReference>
<dbReference type="GO" id="GO:0000400">
    <property type="term" value="F:four-way junction DNA binding"/>
    <property type="evidence" value="ECO:0007669"/>
    <property type="project" value="TreeGrafter"/>
</dbReference>
<feature type="domain" description="Helicase C-terminal" evidence="12">
    <location>
        <begin position="576"/>
        <end position="755"/>
    </location>
</feature>
<dbReference type="GO" id="GO:0005524">
    <property type="term" value="F:ATP binding"/>
    <property type="evidence" value="ECO:0007669"/>
    <property type="project" value="UniProtKB-UniRule"/>
</dbReference>
<dbReference type="GO" id="GO:0005634">
    <property type="term" value="C:nucleus"/>
    <property type="evidence" value="ECO:0007669"/>
    <property type="project" value="UniProtKB-SubCell"/>
</dbReference>
<dbReference type="InterPro" id="IPR039686">
    <property type="entry name" value="FANCM/Mph1-like_ID"/>
</dbReference>
<dbReference type="InterPro" id="IPR001650">
    <property type="entry name" value="Helicase_C-like"/>
</dbReference>
<sequence>MMNSDDYFDDDLDSGILNQLDIIEAAHRPQTNQPQPPKKLSPAKPVPPKLVPPKLVPPKPVPSKQIEPDDSFVDLTLDIDEADLQRLDSFIDAAYKGNTVSATGSSNLSSSKNSVQTTLFGDTAASTTKAGPASRGPVQRSKSNPRNPFGHQAPKTKQWDHTAFAKSGWKKPKSNSQDNDAEGQEGKEVEFEQFPAPFISGIPPQPMKLEVDMLEAKHWIYPLNQPKRDYQFNIVKRCLFENTLVALPTGLGKTFIAGVVMLNFYRWFPKGKVVFVAPTKPLVAQQIDACHRTCGIPGGDAAELTGNNLRAYRSRMWEEKRVFYMTPQTLMNDLTTENCDARDIILVVIDEAHKGTGDYAYAQLIRFLMAKNPNFRVLALTATPGSTPEAIQAIVDSLHISRIEIRDEGSLDLREYMHKKEVKQHIIKMTEDIVHFQQLLKTVMESVLKPLVARGVMEPLDVIKMHPYRATATIQRIAAQRNGAHKWAVGALAKLGAMARAMSYLMEASVAMCLGSLRDLIADKDKPDDGKKKAPSKNQLKQDPTFQKLLTDLEARRHRPGGFGMHPKMETLKALLVQHFGVRMAEGNEGGDAGSGADTRAMVFVTYRECVDEIVEVLNQESPLLKATRFVGQGVDKQGKRGFAQREQLEVIKKFKTGEFNILVSTSIGEEGLDIGEVDMIVCYDAQKTPIRMLQRVGRTGRKRDGHVHVLLAEIREELNWDKAKDTYGELQKCIVRGDQLELYGDVPRLLPDHLRPEVLEKRMEIEEYVREEPGRKKASFAAEDEGSTVKGRKRKRNDDVGRNIPPGASHGFVSVADLLVKTKKKIKTREFDAALADDDSTDIELEENILLNRRAASTSNTAQSRSKNKNSLRKSRTMDPVKKCKKSPSAKKGKEKAVAANRFSHKGGDSDQDMEIDQDTSHSLGNKAPIQSSPHKNRGPSPRHWSPSPDRPLANGNWREVGTTSSSIKPSPCHGKPRVFKSAKSDGRLVPKIPTTPSAWSSSPKLTHNEVIELTSSPTRLTSPQQLSTTTGVYLDPPSSSKRKGKERVPSYRDSMSPIPVPSAAPGDNQDIAWLLDDDDDPDIQILSSSPVVPKAKRSPPRLRSVQGDSISKVILEVHDMNPVSPPYPKVWRASDIPPHALLYQTVQPSPRMSSDTDAPEASFAVRPAGRRPAIPTAAFATPDIQSPLRRLKRKDTELIPQASTPPPQPKKQKRKPITSIRHNPWLDGEAMHSGDEESEGSSHSEDDVESDSDRQFLKDIADTQVSPSYDQTVAYRQSLLSQAPRLAGGPTFANRPVRRGGFASAREHAHRRLMVSSSPPRDNSELDEYAIGSFVVDDDADISFD</sequence>
<feature type="compositionally biased region" description="Polar residues" evidence="10">
    <location>
        <begin position="922"/>
        <end position="935"/>
    </location>
</feature>
<dbReference type="PANTHER" id="PTHR14025">
    <property type="entry name" value="FANCONI ANEMIA GROUP M FANCM FAMILY MEMBER"/>
    <property type="match status" value="1"/>
</dbReference>
<evidence type="ECO:0000256" key="10">
    <source>
        <dbReference type="SAM" id="MobiDB-lite"/>
    </source>
</evidence>
<evidence type="ECO:0000256" key="7">
    <source>
        <dbReference type="ARBA" id="ARBA00023242"/>
    </source>
</evidence>
<dbReference type="EMBL" id="KN824847">
    <property type="protein sequence ID" value="KIK99878.1"/>
    <property type="molecule type" value="Genomic_DNA"/>
</dbReference>
<evidence type="ECO:0000256" key="5">
    <source>
        <dbReference type="ARBA" id="ARBA00022806"/>
    </source>
</evidence>
<dbReference type="Pfam" id="PF00270">
    <property type="entry name" value="DEAD"/>
    <property type="match status" value="1"/>
</dbReference>
<dbReference type="FunFam" id="3.40.50.300:FF:000861">
    <property type="entry name" value="Fanconi anemia, complementation group M"/>
    <property type="match status" value="1"/>
</dbReference>
<dbReference type="InterPro" id="IPR011545">
    <property type="entry name" value="DEAD/DEAH_box_helicase_dom"/>
</dbReference>
<dbReference type="PROSITE" id="PS51194">
    <property type="entry name" value="HELICASE_CTER"/>
    <property type="match status" value="1"/>
</dbReference>
<dbReference type="CDD" id="cd18801">
    <property type="entry name" value="SF2_C_FANCM_Hef"/>
    <property type="match status" value="1"/>
</dbReference>
<comment type="function">
    <text evidence="9">ATP-dependent DNA helicase involved in DNA damage repair by homologous recombination and in genome maintenance. Capable of unwinding D-loops. Plays a role in limiting crossover recombinants during mitotic DNA double-strand break (DSB) repair. Component of a FANCM-MHF complex which promotes gene conversion at blocked replication forks, probably by reversal of the stalled fork.</text>
</comment>
<gene>
    <name evidence="13" type="ORF">PAXRUDRAFT_822238</name>
</gene>
<feature type="compositionally biased region" description="Basic residues" evidence="10">
    <location>
        <begin position="884"/>
        <end position="895"/>
    </location>
</feature>
<dbReference type="GO" id="GO:0009378">
    <property type="term" value="F:four-way junction helicase activity"/>
    <property type="evidence" value="ECO:0007669"/>
    <property type="project" value="TreeGrafter"/>
</dbReference>
<dbReference type="GO" id="GO:0016887">
    <property type="term" value="F:ATP hydrolysis activity"/>
    <property type="evidence" value="ECO:0007669"/>
    <property type="project" value="RHEA"/>
</dbReference>
<dbReference type="CDD" id="cd18033">
    <property type="entry name" value="DEXDc_FANCM"/>
    <property type="match status" value="1"/>
</dbReference>
<dbReference type="CDD" id="cd12091">
    <property type="entry name" value="FANCM_ID"/>
    <property type="match status" value="1"/>
</dbReference>
<reference evidence="13 14" key="1">
    <citation type="submission" date="2014-04" db="EMBL/GenBank/DDBJ databases">
        <authorList>
            <consortium name="DOE Joint Genome Institute"/>
            <person name="Kuo A."/>
            <person name="Kohler A."/>
            <person name="Jargeat P."/>
            <person name="Nagy L.G."/>
            <person name="Floudas D."/>
            <person name="Copeland A."/>
            <person name="Barry K.W."/>
            <person name="Cichocki N."/>
            <person name="Veneault-Fourrey C."/>
            <person name="LaButti K."/>
            <person name="Lindquist E.A."/>
            <person name="Lipzen A."/>
            <person name="Lundell T."/>
            <person name="Morin E."/>
            <person name="Murat C."/>
            <person name="Sun H."/>
            <person name="Tunlid A."/>
            <person name="Henrissat B."/>
            <person name="Grigoriev I.V."/>
            <person name="Hibbett D.S."/>
            <person name="Martin F."/>
            <person name="Nordberg H.P."/>
            <person name="Cantor M.N."/>
            <person name="Hua S.X."/>
        </authorList>
    </citation>
    <scope>NUCLEOTIDE SEQUENCE [LARGE SCALE GENOMIC DNA]</scope>
    <source>
        <strain evidence="13 14">Ve08.2h10</strain>
    </source>
</reference>